<dbReference type="AlphaFoldDB" id="A0A8H4ELD5"/>
<dbReference type="Proteomes" id="UP000439903">
    <property type="component" value="Unassembled WGS sequence"/>
</dbReference>
<evidence type="ECO:0000256" key="1">
    <source>
        <dbReference type="SAM" id="SignalP"/>
    </source>
</evidence>
<keyword evidence="3" id="KW-1185">Reference proteome</keyword>
<accession>A0A8H4ELD5</accession>
<evidence type="ECO:0000313" key="3">
    <source>
        <dbReference type="Proteomes" id="UP000439903"/>
    </source>
</evidence>
<sequence length="162" mass="18624">MKQSFIFTFIFLVTLSVVNAYTTPCYHIPTPPLLNLDFLLGDPDEKNHYQRNALLRITQKSEYNVYNDTKLLVEIYSENNDQFQNKETEYTFELCTMTNISCPISAGNVYFAKTYFFVPANVSIIGFSVLTEQNQYLGCEMFVYKNLSIPSFTTVPTNTPTP</sequence>
<feature type="chain" id="PRO_5034161802" description="Phosphatidylglycerol/phosphatidylinositol transfer protein" evidence="1">
    <location>
        <begin position="21"/>
        <end position="162"/>
    </location>
</feature>
<organism evidence="2 3">
    <name type="scientific">Gigaspora margarita</name>
    <dbReference type="NCBI Taxonomy" id="4874"/>
    <lineage>
        <taxon>Eukaryota</taxon>
        <taxon>Fungi</taxon>
        <taxon>Fungi incertae sedis</taxon>
        <taxon>Mucoromycota</taxon>
        <taxon>Glomeromycotina</taxon>
        <taxon>Glomeromycetes</taxon>
        <taxon>Diversisporales</taxon>
        <taxon>Gigasporaceae</taxon>
        <taxon>Gigaspora</taxon>
    </lineage>
</organism>
<protein>
    <recommendedName>
        <fullName evidence="4">Phosphatidylglycerol/phosphatidylinositol transfer protein</fullName>
    </recommendedName>
</protein>
<feature type="signal peptide" evidence="1">
    <location>
        <begin position="1"/>
        <end position="20"/>
    </location>
</feature>
<dbReference type="EMBL" id="WTPW01000437">
    <property type="protein sequence ID" value="KAF0511662.1"/>
    <property type="molecule type" value="Genomic_DNA"/>
</dbReference>
<proteinExistence type="predicted"/>
<reference evidence="2 3" key="1">
    <citation type="journal article" date="2019" name="Environ. Microbiol.">
        <title>At the nexus of three kingdoms: the genome of the mycorrhizal fungus Gigaspora margarita provides insights into plant, endobacterial and fungal interactions.</title>
        <authorList>
            <person name="Venice F."/>
            <person name="Ghignone S."/>
            <person name="Salvioli di Fossalunga A."/>
            <person name="Amselem J."/>
            <person name="Novero M."/>
            <person name="Xianan X."/>
            <person name="Sedzielewska Toro K."/>
            <person name="Morin E."/>
            <person name="Lipzen A."/>
            <person name="Grigoriev I.V."/>
            <person name="Henrissat B."/>
            <person name="Martin F.M."/>
            <person name="Bonfante P."/>
        </authorList>
    </citation>
    <scope>NUCLEOTIDE SEQUENCE [LARGE SCALE GENOMIC DNA]</scope>
    <source>
        <strain evidence="2 3">BEG34</strain>
    </source>
</reference>
<evidence type="ECO:0008006" key="4">
    <source>
        <dbReference type="Google" id="ProtNLM"/>
    </source>
</evidence>
<evidence type="ECO:0000313" key="2">
    <source>
        <dbReference type="EMBL" id="KAF0511662.1"/>
    </source>
</evidence>
<name>A0A8H4ELD5_GIGMA</name>
<comment type="caution">
    <text evidence="2">The sequence shown here is derived from an EMBL/GenBank/DDBJ whole genome shotgun (WGS) entry which is preliminary data.</text>
</comment>
<gene>
    <name evidence="2" type="ORF">F8M41_018244</name>
</gene>
<keyword evidence="1" id="KW-0732">Signal</keyword>